<dbReference type="PANTHER" id="PTHR45436:SF5">
    <property type="entry name" value="SENSOR HISTIDINE KINASE TRCS"/>
    <property type="match status" value="1"/>
</dbReference>
<dbReference type="STRING" id="1703.BLSMQ_3706"/>
<dbReference type="Gene3D" id="3.30.565.10">
    <property type="entry name" value="Histidine kinase-like ATPase, C-terminal domain"/>
    <property type="match status" value="1"/>
</dbReference>
<evidence type="ECO:0000256" key="6">
    <source>
        <dbReference type="ARBA" id="ARBA00022692"/>
    </source>
</evidence>
<dbReference type="EMBL" id="JTJZ01000022">
    <property type="protein sequence ID" value="KHS51121.1"/>
    <property type="molecule type" value="Genomic_DNA"/>
</dbReference>
<dbReference type="PROSITE" id="PS50109">
    <property type="entry name" value="HIS_KIN"/>
    <property type="match status" value="1"/>
</dbReference>
<keyword evidence="9" id="KW-0902">Two-component regulatory system</keyword>
<dbReference type="InterPro" id="IPR003594">
    <property type="entry name" value="HATPase_dom"/>
</dbReference>
<evidence type="ECO:0000256" key="9">
    <source>
        <dbReference type="ARBA" id="ARBA00023012"/>
    </source>
</evidence>
<dbReference type="GO" id="GO:0000155">
    <property type="term" value="F:phosphorelay sensor kinase activity"/>
    <property type="evidence" value="ECO:0007669"/>
    <property type="project" value="InterPro"/>
</dbReference>
<keyword evidence="6" id="KW-0812">Transmembrane</keyword>
<keyword evidence="5" id="KW-0808">Transferase</keyword>
<sequence>MSLRWKISLLIVASVIIAVLSCSIVLRQSAARAEDDRMRSTVTEQLTNATAIFSETGVLTLNARIDDPQLPKEARKSALKGQSVTIRSEIDGDEIVWAAAPIEIGSHTQVISVRASTKDSQELIGRIDQALLVGMIGSALVVGGVGSIVAGRISRRLTLGAQAARKIAAGDTTTRIADVIDESDQEVWAFATAVDTAVARLTERIDSEQRFTADLAHEMRTPLTGLVNAANLLEEDSRPAELVKDRVVRMQVLVEDLLEVSRLDAGRANPEFTRVDVDQAIRSLLGTMEASGALAGHQIDTHLAALNSTLVTDVRRFERIVSNLLVNAIKHGGDPIRLETSTRSIVVTDSGSGYPPDIVNTGPTRFVSAGGGGMGLGLVIAQGQARLLGIKLIFSNDPVTGGARTEVVFPDEEAQERALRQHIESHSE</sequence>
<comment type="caution">
    <text evidence="12">The sequence shown here is derived from an EMBL/GenBank/DDBJ whole genome shotgun (WGS) entry which is preliminary data.</text>
</comment>
<dbReference type="SUPFAM" id="SSF47384">
    <property type="entry name" value="Homodimeric domain of signal transducing histidine kinase"/>
    <property type="match status" value="1"/>
</dbReference>
<dbReference type="InterPro" id="IPR036890">
    <property type="entry name" value="HATPase_C_sf"/>
</dbReference>
<keyword evidence="8" id="KW-1133">Transmembrane helix</keyword>
<dbReference type="InterPro" id="IPR003661">
    <property type="entry name" value="HisK_dim/P_dom"/>
</dbReference>
<gene>
    <name evidence="12" type="ORF">AE0388_3193</name>
</gene>
<evidence type="ECO:0000256" key="5">
    <source>
        <dbReference type="ARBA" id="ARBA00022679"/>
    </source>
</evidence>
<dbReference type="InterPro" id="IPR003660">
    <property type="entry name" value="HAMP_dom"/>
</dbReference>
<evidence type="ECO:0000313" key="12">
    <source>
        <dbReference type="EMBL" id="KHS51121.1"/>
    </source>
</evidence>
<dbReference type="InterPro" id="IPR005467">
    <property type="entry name" value="His_kinase_dom"/>
</dbReference>
<dbReference type="SMART" id="SM00387">
    <property type="entry name" value="HATPase_c"/>
    <property type="match status" value="1"/>
</dbReference>
<keyword evidence="13" id="KW-1185">Reference proteome</keyword>
<dbReference type="InterPro" id="IPR050428">
    <property type="entry name" value="TCS_sensor_his_kinase"/>
</dbReference>
<dbReference type="PANTHER" id="PTHR45436">
    <property type="entry name" value="SENSOR HISTIDINE KINASE YKOH"/>
    <property type="match status" value="1"/>
</dbReference>
<dbReference type="GO" id="GO:0005886">
    <property type="term" value="C:plasma membrane"/>
    <property type="evidence" value="ECO:0007669"/>
    <property type="project" value="UniProtKB-SubCell"/>
</dbReference>
<dbReference type="AlphaFoldDB" id="A0A0B8ZXY1"/>
<dbReference type="Proteomes" id="UP000031488">
    <property type="component" value="Unassembled WGS sequence"/>
</dbReference>
<evidence type="ECO:0000313" key="13">
    <source>
        <dbReference type="Proteomes" id="UP000031488"/>
    </source>
</evidence>
<dbReference type="InterPro" id="IPR036097">
    <property type="entry name" value="HisK_dim/P_sf"/>
</dbReference>
<feature type="domain" description="HAMP" evidence="11">
    <location>
        <begin position="151"/>
        <end position="206"/>
    </location>
</feature>
<name>A0A0B8ZXY1_BRELN</name>
<dbReference type="OrthoDB" id="9808408at2"/>
<dbReference type="SUPFAM" id="SSF55874">
    <property type="entry name" value="ATPase domain of HSP90 chaperone/DNA topoisomerase II/histidine kinase"/>
    <property type="match status" value="1"/>
</dbReference>
<dbReference type="EC" id="2.7.13.3" evidence="3"/>
<evidence type="ECO:0000256" key="2">
    <source>
        <dbReference type="ARBA" id="ARBA00004236"/>
    </source>
</evidence>
<dbReference type="RefSeq" id="WP_039211894.1">
    <property type="nucleotide sequence ID" value="NZ_JTJZ01000022.1"/>
</dbReference>
<comment type="catalytic activity">
    <reaction evidence="1">
        <text>ATP + protein L-histidine = ADP + protein N-phospho-L-histidine.</text>
        <dbReference type="EC" id="2.7.13.3"/>
    </reaction>
</comment>
<dbReference type="Pfam" id="PF02518">
    <property type="entry name" value="HATPase_c"/>
    <property type="match status" value="1"/>
</dbReference>
<feature type="domain" description="Histidine kinase" evidence="10">
    <location>
        <begin position="214"/>
        <end position="413"/>
    </location>
</feature>
<keyword evidence="7 12" id="KW-0418">Kinase</keyword>
<evidence type="ECO:0000256" key="4">
    <source>
        <dbReference type="ARBA" id="ARBA00022553"/>
    </source>
</evidence>
<proteinExistence type="predicted"/>
<dbReference type="Gene3D" id="6.10.340.10">
    <property type="match status" value="1"/>
</dbReference>
<comment type="subcellular location">
    <subcellularLocation>
        <location evidence="2">Cell membrane</location>
    </subcellularLocation>
</comment>
<keyword evidence="4" id="KW-0597">Phosphoprotein</keyword>
<accession>A0A0B8ZXY1</accession>
<dbReference type="SMART" id="SM00388">
    <property type="entry name" value="HisKA"/>
    <property type="match status" value="1"/>
</dbReference>
<dbReference type="Gene3D" id="1.10.287.130">
    <property type="match status" value="1"/>
</dbReference>
<protein>
    <recommendedName>
        <fullName evidence="3">histidine kinase</fullName>
        <ecNumber evidence="3">2.7.13.3</ecNumber>
    </recommendedName>
</protein>
<evidence type="ECO:0000259" key="11">
    <source>
        <dbReference type="PROSITE" id="PS50885"/>
    </source>
</evidence>
<keyword evidence="8" id="KW-0472">Membrane</keyword>
<organism evidence="12 13">
    <name type="scientific">Brevibacterium linens</name>
    <dbReference type="NCBI Taxonomy" id="1703"/>
    <lineage>
        <taxon>Bacteria</taxon>
        <taxon>Bacillati</taxon>
        <taxon>Actinomycetota</taxon>
        <taxon>Actinomycetes</taxon>
        <taxon>Micrococcales</taxon>
        <taxon>Brevibacteriaceae</taxon>
        <taxon>Brevibacterium</taxon>
    </lineage>
</organism>
<dbReference type="PROSITE" id="PS51257">
    <property type="entry name" value="PROKAR_LIPOPROTEIN"/>
    <property type="match status" value="1"/>
</dbReference>
<reference evidence="12 13" key="1">
    <citation type="submission" date="2014-11" db="EMBL/GenBank/DDBJ databases">
        <title>Draft Genome Sequence of Brevibacterium linens AE038-8.</title>
        <authorList>
            <person name="Maizel D."/>
            <person name="Utturkar S.M."/>
            <person name="Brown S.D."/>
            <person name="Ferrero M."/>
            <person name="Rosen B.P."/>
        </authorList>
    </citation>
    <scope>NUCLEOTIDE SEQUENCE [LARGE SCALE GENOMIC DNA]</scope>
    <source>
        <strain evidence="12 13">AE038-8</strain>
    </source>
</reference>
<dbReference type="PATRIC" id="fig|1703.6.peg.3149"/>
<evidence type="ECO:0000256" key="7">
    <source>
        <dbReference type="ARBA" id="ARBA00022777"/>
    </source>
</evidence>
<dbReference type="CDD" id="cd00082">
    <property type="entry name" value="HisKA"/>
    <property type="match status" value="1"/>
</dbReference>
<dbReference type="Pfam" id="PF00512">
    <property type="entry name" value="HisKA"/>
    <property type="match status" value="1"/>
</dbReference>
<evidence type="ECO:0000256" key="3">
    <source>
        <dbReference type="ARBA" id="ARBA00012438"/>
    </source>
</evidence>
<evidence type="ECO:0000256" key="8">
    <source>
        <dbReference type="ARBA" id="ARBA00022989"/>
    </source>
</evidence>
<evidence type="ECO:0000259" key="10">
    <source>
        <dbReference type="PROSITE" id="PS50109"/>
    </source>
</evidence>
<evidence type="ECO:0000256" key="1">
    <source>
        <dbReference type="ARBA" id="ARBA00000085"/>
    </source>
</evidence>
<dbReference type="PROSITE" id="PS50885">
    <property type="entry name" value="HAMP"/>
    <property type="match status" value="1"/>
</dbReference>